<comment type="caution">
    <text evidence="6">The sequence shown here is derived from an EMBL/GenBank/DDBJ whole genome shotgun (WGS) entry which is preliminary data.</text>
</comment>
<dbReference type="PANTHER" id="PTHR30055:SF234">
    <property type="entry name" value="HTH-TYPE TRANSCRIPTIONAL REGULATOR BETI"/>
    <property type="match status" value="1"/>
</dbReference>
<dbReference type="InterPro" id="IPR001647">
    <property type="entry name" value="HTH_TetR"/>
</dbReference>
<dbReference type="SUPFAM" id="SSF46689">
    <property type="entry name" value="Homeodomain-like"/>
    <property type="match status" value="1"/>
</dbReference>
<dbReference type="GO" id="GO:0000976">
    <property type="term" value="F:transcription cis-regulatory region binding"/>
    <property type="evidence" value="ECO:0007669"/>
    <property type="project" value="TreeGrafter"/>
</dbReference>
<dbReference type="Pfam" id="PF00440">
    <property type="entry name" value="TetR_N"/>
    <property type="match status" value="1"/>
</dbReference>
<evidence type="ECO:0000256" key="2">
    <source>
        <dbReference type="ARBA" id="ARBA00023125"/>
    </source>
</evidence>
<gene>
    <name evidence="6" type="ORF">EDD34_1270</name>
</gene>
<dbReference type="InterPro" id="IPR050109">
    <property type="entry name" value="HTH-type_TetR-like_transc_reg"/>
</dbReference>
<dbReference type="PRINTS" id="PR00455">
    <property type="entry name" value="HTHTETR"/>
</dbReference>
<keyword evidence="7" id="KW-1185">Reference proteome</keyword>
<dbReference type="SUPFAM" id="SSF48498">
    <property type="entry name" value="Tetracyclin repressor-like, C-terminal domain"/>
    <property type="match status" value="1"/>
</dbReference>
<evidence type="ECO:0000313" key="6">
    <source>
        <dbReference type="EMBL" id="RPF20673.1"/>
    </source>
</evidence>
<dbReference type="EMBL" id="RKQZ01000001">
    <property type="protein sequence ID" value="RPF20673.1"/>
    <property type="molecule type" value="Genomic_DNA"/>
</dbReference>
<keyword evidence="2 4" id="KW-0238">DNA-binding</keyword>
<dbReference type="GO" id="GO:0003700">
    <property type="term" value="F:DNA-binding transcription factor activity"/>
    <property type="evidence" value="ECO:0007669"/>
    <property type="project" value="TreeGrafter"/>
</dbReference>
<accession>A0A3N4YIR9</accession>
<evidence type="ECO:0000256" key="4">
    <source>
        <dbReference type="PROSITE-ProRule" id="PRU00335"/>
    </source>
</evidence>
<evidence type="ECO:0000256" key="1">
    <source>
        <dbReference type="ARBA" id="ARBA00023015"/>
    </source>
</evidence>
<dbReference type="Proteomes" id="UP000280501">
    <property type="component" value="Unassembled WGS sequence"/>
</dbReference>
<evidence type="ECO:0000313" key="7">
    <source>
        <dbReference type="Proteomes" id="UP000280501"/>
    </source>
</evidence>
<organism evidence="6 7">
    <name type="scientific">Myceligenerans xiligouense</name>
    <dbReference type="NCBI Taxonomy" id="253184"/>
    <lineage>
        <taxon>Bacteria</taxon>
        <taxon>Bacillati</taxon>
        <taxon>Actinomycetota</taxon>
        <taxon>Actinomycetes</taxon>
        <taxon>Micrococcales</taxon>
        <taxon>Promicromonosporaceae</taxon>
        <taxon>Myceligenerans</taxon>
    </lineage>
</organism>
<dbReference type="Pfam" id="PF17940">
    <property type="entry name" value="TetR_C_31"/>
    <property type="match status" value="1"/>
</dbReference>
<dbReference type="OrthoDB" id="5242433at2"/>
<reference evidence="6 7" key="1">
    <citation type="submission" date="2018-11" db="EMBL/GenBank/DDBJ databases">
        <title>Sequencing the genomes of 1000 actinobacteria strains.</title>
        <authorList>
            <person name="Klenk H.-P."/>
        </authorList>
    </citation>
    <scope>NUCLEOTIDE SEQUENCE [LARGE SCALE GENOMIC DNA]</scope>
    <source>
        <strain evidence="6 7">DSM 15700</strain>
    </source>
</reference>
<sequence>MNAPTSADRGRAVRARLLASARELVSEIGWNAVSTRNLAERAGVRAGLVHYHFESLQALLRQAAIEGMRATLDESAVWLTRADTPADGVEALLAGLDRYAADDAASLLFVEAYLAATRDSLLRSQLADLMLGFRRDLVAALEGAGHPSAEATAVVLLATFDGFMLHKGLDPDLSAATIAPVLRRLAGVGVGPDQATTEGGRG</sequence>
<proteinExistence type="predicted"/>
<name>A0A3N4YIR9_9MICO</name>
<dbReference type="InterPro" id="IPR036271">
    <property type="entry name" value="Tet_transcr_reg_TetR-rel_C_sf"/>
</dbReference>
<dbReference type="RefSeq" id="WP_123813810.1">
    <property type="nucleotide sequence ID" value="NZ_RKQZ01000001.1"/>
</dbReference>
<keyword evidence="3" id="KW-0804">Transcription</keyword>
<dbReference type="InterPro" id="IPR041583">
    <property type="entry name" value="TetR_C_31"/>
</dbReference>
<dbReference type="InterPro" id="IPR009057">
    <property type="entry name" value="Homeodomain-like_sf"/>
</dbReference>
<evidence type="ECO:0000259" key="5">
    <source>
        <dbReference type="PROSITE" id="PS50977"/>
    </source>
</evidence>
<evidence type="ECO:0000256" key="3">
    <source>
        <dbReference type="ARBA" id="ARBA00023163"/>
    </source>
</evidence>
<keyword evidence="1" id="KW-0805">Transcription regulation</keyword>
<feature type="domain" description="HTH tetR-type" evidence="5">
    <location>
        <begin position="11"/>
        <end position="71"/>
    </location>
</feature>
<dbReference type="PROSITE" id="PS50977">
    <property type="entry name" value="HTH_TETR_2"/>
    <property type="match status" value="1"/>
</dbReference>
<protein>
    <submittedName>
        <fullName evidence="6">TetR family transcriptional regulator</fullName>
    </submittedName>
</protein>
<dbReference type="PANTHER" id="PTHR30055">
    <property type="entry name" value="HTH-TYPE TRANSCRIPTIONAL REGULATOR RUTR"/>
    <property type="match status" value="1"/>
</dbReference>
<feature type="DNA-binding region" description="H-T-H motif" evidence="4">
    <location>
        <begin position="34"/>
        <end position="53"/>
    </location>
</feature>
<dbReference type="Gene3D" id="1.10.357.10">
    <property type="entry name" value="Tetracycline Repressor, domain 2"/>
    <property type="match status" value="1"/>
</dbReference>
<dbReference type="AlphaFoldDB" id="A0A3N4YIR9"/>